<reference evidence="4 5" key="1">
    <citation type="submission" date="2017-05" db="EMBL/GenBank/DDBJ databases">
        <authorList>
            <person name="Varghese N."/>
            <person name="Submissions S."/>
        </authorList>
    </citation>
    <scope>NUCLEOTIDE SEQUENCE [LARGE SCALE GENOMIC DNA]</scope>
    <source>
        <strain evidence="4 5">DSM 28009</strain>
    </source>
</reference>
<dbReference type="Pfam" id="PF00534">
    <property type="entry name" value="Glycos_transf_1"/>
    <property type="match status" value="1"/>
</dbReference>
<sequence length="410" mass="44879">MSDFPDTASGAQAVPAERGSTTGGRPKVLFVGNLTTSLTNFRYDLLKELAERADVLACAPENDAATEAALAEIGVTFRQIPMARAGLNPFQDMSTLFTLIGICREIRPDIVFAYTMKPIIFSGLAARVTGVRRRFAMCTGLGYVFADAELTLRRKVLRAVATGLYRIGLKGADEVLVYNSVDAEEFRSRRLLAPQAALSIVPGSGVNLARYAKSHQPTDPPVFLMIARLLRDKGVFEYAEAARQLREQFPEVRCQLLGPLDDNPDSVNAQQLEEWGQQGHIEYLGETKDVRPFLKECSVFVLPTVYREGIPRAILEAMSTGRAVITTDAPGCADAISDGENGFIVPKRNPEGLADAMRKFVEDRSLIESMGQAARARAEQEFDVARINTILLRKMGLIDSDTTLPSTATD</sequence>
<proteinExistence type="predicted"/>
<feature type="region of interest" description="Disordered" evidence="1">
    <location>
        <begin position="1"/>
        <end position="21"/>
    </location>
</feature>
<feature type="domain" description="Glycosyltransferase subfamily 4-like N-terminal" evidence="3">
    <location>
        <begin position="43"/>
        <end position="201"/>
    </location>
</feature>
<accession>A0A521CNJ2</accession>
<evidence type="ECO:0000256" key="1">
    <source>
        <dbReference type="SAM" id="MobiDB-lite"/>
    </source>
</evidence>
<dbReference type="Proteomes" id="UP000319555">
    <property type="component" value="Unassembled WGS sequence"/>
</dbReference>
<dbReference type="GO" id="GO:0016757">
    <property type="term" value="F:glycosyltransferase activity"/>
    <property type="evidence" value="ECO:0007669"/>
    <property type="project" value="InterPro"/>
</dbReference>
<dbReference type="EMBL" id="FXTE01000003">
    <property type="protein sequence ID" value="SMO61016.1"/>
    <property type="molecule type" value="Genomic_DNA"/>
</dbReference>
<evidence type="ECO:0000259" key="2">
    <source>
        <dbReference type="Pfam" id="PF00534"/>
    </source>
</evidence>
<organism evidence="4 5">
    <name type="scientific">Ruegeria faecimaris</name>
    <dbReference type="NCBI Taxonomy" id="686389"/>
    <lineage>
        <taxon>Bacteria</taxon>
        <taxon>Pseudomonadati</taxon>
        <taxon>Pseudomonadota</taxon>
        <taxon>Alphaproteobacteria</taxon>
        <taxon>Rhodobacterales</taxon>
        <taxon>Roseobacteraceae</taxon>
        <taxon>Ruegeria</taxon>
    </lineage>
</organism>
<dbReference type="SUPFAM" id="SSF53756">
    <property type="entry name" value="UDP-Glycosyltransferase/glycogen phosphorylase"/>
    <property type="match status" value="1"/>
</dbReference>
<dbReference type="Pfam" id="PF13579">
    <property type="entry name" value="Glyco_trans_4_4"/>
    <property type="match status" value="1"/>
</dbReference>
<dbReference type="PANTHER" id="PTHR12526">
    <property type="entry name" value="GLYCOSYLTRANSFERASE"/>
    <property type="match status" value="1"/>
</dbReference>
<keyword evidence="5" id="KW-1185">Reference proteome</keyword>
<evidence type="ECO:0000313" key="5">
    <source>
        <dbReference type="Proteomes" id="UP000319555"/>
    </source>
</evidence>
<dbReference type="InterPro" id="IPR028098">
    <property type="entry name" value="Glyco_trans_4-like_N"/>
</dbReference>
<evidence type="ECO:0000313" key="4">
    <source>
        <dbReference type="EMBL" id="SMO61016.1"/>
    </source>
</evidence>
<keyword evidence="4" id="KW-0808">Transferase</keyword>
<dbReference type="PANTHER" id="PTHR12526:SF638">
    <property type="entry name" value="SPORE COAT PROTEIN SA"/>
    <property type="match status" value="1"/>
</dbReference>
<dbReference type="AlphaFoldDB" id="A0A521CNJ2"/>
<dbReference type="InterPro" id="IPR001296">
    <property type="entry name" value="Glyco_trans_1"/>
</dbReference>
<evidence type="ECO:0000259" key="3">
    <source>
        <dbReference type="Pfam" id="PF13579"/>
    </source>
</evidence>
<dbReference type="Gene3D" id="3.40.50.2000">
    <property type="entry name" value="Glycogen Phosphorylase B"/>
    <property type="match status" value="2"/>
</dbReference>
<dbReference type="CDD" id="cd03808">
    <property type="entry name" value="GT4_CapM-like"/>
    <property type="match status" value="1"/>
</dbReference>
<name>A0A521CNJ2_9RHOB</name>
<protein>
    <submittedName>
        <fullName evidence="4">Glycosyltransferase involved in cell wall bisynthesis</fullName>
    </submittedName>
</protein>
<dbReference type="OrthoDB" id="7527790at2"/>
<gene>
    <name evidence="4" type="ORF">SAMN06265380_103116</name>
</gene>
<feature type="domain" description="Glycosyl transferase family 1" evidence="2">
    <location>
        <begin position="213"/>
        <end position="376"/>
    </location>
</feature>
<dbReference type="RefSeq" id="WP_142636202.1">
    <property type="nucleotide sequence ID" value="NZ_FXTE01000003.1"/>
</dbReference>